<keyword evidence="3" id="KW-1185">Reference proteome</keyword>
<dbReference type="PROSITE" id="PS51340">
    <property type="entry name" value="MOSC"/>
    <property type="match status" value="1"/>
</dbReference>
<dbReference type="EMBL" id="JAINVV010000004">
    <property type="protein sequence ID" value="MBY8823138.1"/>
    <property type="molecule type" value="Genomic_DNA"/>
</dbReference>
<protein>
    <submittedName>
        <fullName evidence="2">MOSC domain-containing protein</fullName>
    </submittedName>
</protein>
<dbReference type="InterPro" id="IPR011037">
    <property type="entry name" value="Pyrv_Knase-like_insert_dom_sf"/>
</dbReference>
<evidence type="ECO:0000259" key="1">
    <source>
        <dbReference type="PROSITE" id="PS51340"/>
    </source>
</evidence>
<dbReference type="InterPro" id="IPR052716">
    <property type="entry name" value="MOSC_domain"/>
</dbReference>
<dbReference type="PANTHER" id="PTHR36930">
    <property type="entry name" value="METAL-SULFUR CLUSTER BIOSYNTHESIS PROTEINS YUAD-RELATED"/>
    <property type="match status" value="1"/>
</dbReference>
<evidence type="ECO:0000313" key="2">
    <source>
        <dbReference type="EMBL" id="MBY8823138.1"/>
    </source>
</evidence>
<evidence type="ECO:0000313" key="3">
    <source>
        <dbReference type="Proteomes" id="UP000706039"/>
    </source>
</evidence>
<organism evidence="2 3">
    <name type="scientific">Sphingomonas colocasiae</name>
    <dbReference type="NCBI Taxonomy" id="1848973"/>
    <lineage>
        <taxon>Bacteria</taxon>
        <taxon>Pseudomonadati</taxon>
        <taxon>Pseudomonadota</taxon>
        <taxon>Alphaproteobacteria</taxon>
        <taxon>Sphingomonadales</taxon>
        <taxon>Sphingomonadaceae</taxon>
        <taxon>Sphingomonas</taxon>
    </lineage>
</organism>
<dbReference type="Gene3D" id="2.40.33.20">
    <property type="entry name" value="PK beta-barrel domain-like"/>
    <property type="match status" value="1"/>
</dbReference>
<proteinExistence type="predicted"/>
<gene>
    <name evidence="2" type="ORF">K7G82_12605</name>
</gene>
<dbReference type="InterPro" id="IPR005302">
    <property type="entry name" value="MoCF_Sase_C"/>
</dbReference>
<reference evidence="2 3" key="1">
    <citation type="submission" date="2021-08" db="EMBL/GenBank/DDBJ databases">
        <authorList>
            <person name="Tuo L."/>
        </authorList>
    </citation>
    <scope>NUCLEOTIDE SEQUENCE [LARGE SCALE GENOMIC DNA]</scope>
    <source>
        <strain evidence="2 3">JCM 31229</strain>
    </source>
</reference>
<name>A0ABS7PPC2_9SPHN</name>
<comment type="caution">
    <text evidence="2">The sequence shown here is derived from an EMBL/GenBank/DDBJ whole genome shotgun (WGS) entry which is preliminary data.</text>
</comment>
<dbReference type="Proteomes" id="UP000706039">
    <property type="component" value="Unassembled WGS sequence"/>
</dbReference>
<feature type="domain" description="MOSC" evidence="1">
    <location>
        <begin position="18"/>
        <end position="151"/>
    </location>
</feature>
<dbReference type="SUPFAM" id="SSF50800">
    <property type="entry name" value="PK beta-barrel domain-like"/>
    <property type="match status" value="1"/>
</dbReference>
<accession>A0ABS7PPC2</accession>
<dbReference type="PANTHER" id="PTHR36930:SF1">
    <property type="entry name" value="MOSC DOMAIN-CONTAINING PROTEIN"/>
    <property type="match status" value="1"/>
</dbReference>
<dbReference type="Pfam" id="PF03473">
    <property type="entry name" value="MOSC"/>
    <property type="match status" value="1"/>
</dbReference>
<sequence length="155" mass="16673">MAGRLLGIARHGRPRGPIETVEHLHVSIDGGLDGDFRGAVKPGGKGRRQVSLIRKADWTAATAEIGVEIDWWARRANLLVDGIDLFETEGTIVCIGDDLKLLITQECDPCSRMDEISQGLKTALTPGWRGGALARVIAPGDIRVGDPIEIEIGDT</sequence>
<dbReference type="RefSeq" id="WP_222990160.1">
    <property type="nucleotide sequence ID" value="NZ_JAINVV010000004.1"/>
</dbReference>